<feature type="region of interest" description="Disordered" evidence="1">
    <location>
        <begin position="25"/>
        <end position="59"/>
    </location>
</feature>
<dbReference type="Proteomes" id="UP000823521">
    <property type="component" value="Unassembled WGS sequence"/>
</dbReference>
<gene>
    <name evidence="2" type="ORF">GSF22_26450</name>
</gene>
<keyword evidence="3" id="KW-1185">Reference proteome</keyword>
<feature type="compositionally biased region" description="Basic and acidic residues" evidence="1">
    <location>
        <begin position="41"/>
        <end position="59"/>
    </location>
</feature>
<proteinExistence type="predicted"/>
<organism evidence="2 3">
    <name type="scientific">Micromonospora echinofusca</name>
    <dbReference type="NCBI Taxonomy" id="47858"/>
    <lineage>
        <taxon>Bacteria</taxon>
        <taxon>Bacillati</taxon>
        <taxon>Actinomycetota</taxon>
        <taxon>Actinomycetes</taxon>
        <taxon>Micromonosporales</taxon>
        <taxon>Micromonosporaceae</taxon>
        <taxon>Micromonospora</taxon>
    </lineage>
</organism>
<evidence type="ECO:0000256" key="1">
    <source>
        <dbReference type="SAM" id="MobiDB-lite"/>
    </source>
</evidence>
<comment type="caution">
    <text evidence="2">The sequence shown here is derived from an EMBL/GenBank/DDBJ whole genome shotgun (WGS) entry which is preliminary data.</text>
</comment>
<sequence length="59" mass="6592">MPGHTSNDGLLRHLPRRAVVRGYAVSTGAGSTCAAQSWRRRSTEGVDREEQDRLGRWRA</sequence>
<protein>
    <submittedName>
        <fullName evidence="2">Uncharacterized protein</fullName>
    </submittedName>
</protein>
<dbReference type="EMBL" id="WVUH01000309">
    <property type="protein sequence ID" value="MBO4209503.1"/>
    <property type="molecule type" value="Genomic_DNA"/>
</dbReference>
<reference evidence="2 3" key="1">
    <citation type="submission" date="2019-12" db="EMBL/GenBank/DDBJ databases">
        <title>Whole genome sequencing of endophytic Actinobacterium Micromonospora sp. MPMI6T.</title>
        <authorList>
            <person name="Evv R."/>
            <person name="Podile A.R."/>
        </authorList>
    </citation>
    <scope>NUCLEOTIDE SEQUENCE [LARGE SCALE GENOMIC DNA]</scope>
    <source>
        <strain evidence="2 3">MPMI6</strain>
    </source>
</reference>
<dbReference type="RefSeq" id="WP_208816464.1">
    <property type="nucleotide sequence ID" value="NZ_WVUH01000309.1"/>
</dbReference>
<name>A0ABS3VYI6_MICEH</name>
<accession>A0ABS3VYI6</accession>
<evidence type="ECO:0000313" key="2">
    <source>
        <dbReference type="EMBL" id="MBO4209503.1"/>
    </source>
</evidence>
<evidence type="ECO:0000313" key="3">
    <source>
        <dbReference type="Proteomes" id="UP000823521"/>
    </source>
</evidence>